<dbReference type="EMBL" id="BMDW01000019">
    <property type="protein sequence ID" value="GGA56163.1"/>
    <property type="molecule type" value="Genomic_DNA"/>
</dbReference>
<evidence type="ECO:0000259" key="5">
    <source>
        <dbReference type="Pfam" id="PF01266"/>
    </source>
</evidence>
<dbReference type="Gene3D" id="3.50.50.60">
    <property type="entry name" value="FAD/NAD(P)-binding domain"/>
    <property type="match status" value="1"/>
</dbReference>
<dbReference type="RefSeq" id="WP_188448604.1">
    <property type="nucleotide sequence ID" value="NZ_BMDW01000019.1"/>
</dbReference>
<keyword evidence="3" id="KW-0285">Flavoprotein</keyword>
<dbReference type="Gene3D" id="3.30.9.10">
    <property type="entry name" value="D-Amino Acid Oxidase, subunit A, domain 2"/>
    <property type="match status" value="1"/>
</dbReference>
<sequence length="385" mass="40724">MPASYDPASYDPASYDVAIVGAGIVGLAHALAAAREGRSVIVLDRDTQANGASIRNFGFVTVSGQEQGAVWRRARRSRDIWLEVAGPAGIAIEQRGLVMIAQRPEARAVCEAFLETEMAEDCAWHDPAAAGALLGAIRPAQLEGVLTSAVDIRVESRTAIPKLAAWLAEQHGVAFQRGVAVHRVEHGQLETTAGIVRAAEIIVCPGDDLTTLFPEAMAGITRCKLQMLRLAAPGYTLPAAIMSDLSLVRYLGYAALPAAQALRHRLDVEQPDHLTHGIHLIVTQSADGSLVVGDSHHYAATPDPFADDRVDALILDEFRAVFGHVPPVLARWTGTYASAASHSRVTSPLPGVRVVTVTSGTGASTAFALAEETLASMSLPKGTET</sequence>
<evidence type="ECO:0000256" key="4">
    <source>
        <dbReference type="ARBA" id="ARBA00023002"/>
    </source>
</evidence>
<dbReference type="InterPro" id="IPR036188">
    <property type="entry name" value="FAD/NAD-bd_sf"/>
</dbReference>
<dbReference type="NCBIfam" id="TIGR03364">
    <property type="entry name" value="HpnW_proposed"/>
    <property type="match status" value="1"/>
</dbReference>
<evidence type="ECO:0000256" key="3">
    <source>
        <dbReference type="ARBA" id="ARBA00022630"/>
    </source>
</evidence>
<organism evidence="6 7">
    <name type="scientific">Sphingomonas psychrolutea</name>
    <dbReference type="NCBI Taxonomy" id="1259676"/>
    <lineage>
        <taxon>Bacteria</taxon>
        <taxon>Pseudomonadati</taxon>
        <taxon>Pseudomonadota</taxon>
        <taxon>Alphaproteobacteria</taxon>
        <taxon>Sphingomonadales</taxon>
        <taxon>Sphingomonadaceae</taxon>
        <taxon>Sphingomonas</taxon>
    </lineage>
</organism>
<comment type="caution">
    <text evidence="6">The sequence shown here is derived from an EMBL/GenBank/DDBJ whole genome shotgun (WGS) entry which is preliminary data.</text>
</comment>
<dbReference type="PANTHER" id="PTHR13847:SF286">
    <property type="entry name" value="D-AMINO ACID DEHYDROGENASE"/>
    <property type="match status" value="1"/>
</dbReference>
<proteinExistence type="inferred from homology"/>
<reference evidence="7" key="1">
    <citation type="journal article" date="2019" name="Int. J. Syst. Evol. Microbiol.">
        <title>The Global Catalogue of Microorganisms (GCM) 10K type strain sequencing project: providing services to taxonomists for standard genome sequencing and annotation.</title>
        <authorList>
            <consortium name="The Broad Institute Genomics Platform"/>
            <consortium name="The Broad Institute Genome Sequencing Center for Infectious Disease"/>
            <person name="Wu L."/>
            <person name="Ma J."/>
        </authorList>
    </citation>
    <scope>NUCLEOTIDE SEQUENCE [LARGE SCALE GENOMIC DNA]</scope>
    <source>
        <strain evidence="7">CGMCC 1.10106</strain>
    </source>
</reference>
<name>A0ABQ1H416_9SPHN</name>
<feature type="domain" description="FAD dependent oxidoreductase" evidence="5">
    <location>
        <begin position="16"/>
        <end position="373"/>
    </location>
</feature>
<protein>
    <submittedName>
        <fullName evidence="6">Oxidoreductase</fullName>
    </submittedName>
</protein>
<evidence type="ECO:0000313" key="6">
    <source>
        <dbReference type="EMBL" id="GGA56163.1"/>
    </source>
</evidence>
<gene>
    <name evidence="6" type="ORF">GCM10011395_28280</name>
</gene>
<keyword evidence="7" id="KW-1185">Reference proteome</keyword>
<evidence type="ECO:0000256" key="2">
    <source>
        <dbReference type="ARBA" id="ARBA00009410"/>
    </source>
</evidence>
<dbReference type="Proteomes" id="UP000618591">
    <property type="component" value="Unassembled WGS sequence"/>
</dbReference>
<accession>A0ABQ1H416</accession>
<evidence type="ECO:0000256" key="1">
    <source>
        <dbReference type="ARBA" id="ARBA00001974"/>
    </source>
</evidence>
<dbReference type="Pfam" id="PF01266">
    <property type="entry name" value="DAO"/>
    <property type="match status" value="1"/>
</dbReference>
<keyword evidence="4" id="KW-0560">Oxidoreductase</keyword>
<dbReference type="SUPFAM" id="SSF51971">
    <property type="entry name" value="Nucleotide-binding domain"/>
    <property type="match status" value="1"/>
</dbReference>
<evidence type="ECO:0000313" key="7">
    <source>
        <dbReference type="Proteomes" id="UP000618591"/>
    </source>
</evidence>
<dbReference type="InterPro" id="IPR006076">
    <property type="entry name" value="FAD-dep_OxRdtase"/>
</dbReference>
<dbReference type="PANTHER" id="PTHR13847">
    <property type="entry name" value="SARCOSINE DEHYDROGENASE-RELATED"/>
    <property type="match status" value="1"/>
</dbReference>
<comment type="similarity">
    <text evidence="2">Belongs to the DadA oxidoreductase family.</text>
</comment>
<comment type="cofactor">
    <cofactor evidence="1">
        <name>FAD</name>
        <dbReference type="ChEBI" id="CHEBI:57692"/>
    </cofactor>
</comment>
<dbReference type="InterPro" id="IPR017741">
    <property type="entry name" value="FAD-dependent_OxRdtase_HpnW"/>
</dbReference>